<feature type="signal peptide" evidence="1">
    <location>
        <begin position="1"/>
        <end position="20"/>
    </location>
</feature>
<protein>
    <submittedName>
        <fullName evidence="2">Uncharacterized protein</fullName>
    </submittedName>
</protein>
<accession>A0AAP9IWV0</accession>
<name>A0AAP9IWV0_BACOV</name>
<reference evidence="3" key="1">
    <citation type="journal article" date="2018" name="J. Anim. Genet.">
        <title>Acquired interbacterial defense systems protect against interspecies antagonism in the human gut microbiome.</title>
        <authorList>
            <person name="Ross B.D."/>
            <person name="Verster A.J."/>
            <person name="Radey M.C."/>
            <person name="Schmidtke D.T."/>
            <person name="Pope C.E."/>
            <person name="Hoffman L.R."/>
            <person name="Hajjar A."/>
            <person name="Peterson S.B."/>
            <person name="Borenstein E."/>
            <person name="Mougous J."/>
        </authorList>
    </citation>
    <scope>NUCLEOTIDE SEQUENCE [LARGE SCALE GENOMIC DNA]</scope>
    <source>
        <strain evidence="3">3725 D1 iv</strain>
    </source>
</reference>
<organism evidence="2 3">
    <name type="scientific">Bacteroides ovatus</name>
    <dbReference type="NCBI Taxonomy" id="28116"/>
    <lineage>
        <taxon>Bacteria</taxon>
        <taxon>Pseudomonadati</taxon>
        <taxon>Bacteroidota</taxon>
        <taxon>Bacteroidia</taxon>
        <taxon>Bacteroidales</taxon>
        <taxon>Bacteroidaceae</taxon>
        <taxon>Bacteroides</taxon>
    </lineage>
</organism>
<dbReference type="EMBL" id="CP041395">
    <property type="protein sequence ID" value="QDM10334.1"/>
    <property type="molecule type" value="Genomic_DNA"/>
</dbReference>
<dbReference type="AlphaFoldDB" id="A0AAP9IWV0"/>
<dbReference type="Proteomes" id="UP000318823">
    <property type="component" value="Chromosome"/>
</dbReference>
<evidence type="ECO:0000313" key="3">
    <source>
        <dbReference type="Proteomes" id="UP000318823"/>
    </source>
</evidence>
<dbReference type="PROSITE" id="PS51257">
    <property type="entry name" value="PROKAR_LIPOPROTEIN"/>
    <property type="match status" value="1"/>
</dbReference>
<gene>
    <name evidence="2" type="ORF">DYI28_17425</name>
</gene>
<keyword evidence="1" id="KW-0732">Signal</keyword>
<evidence type="ECO:0000256" key="1">
    <source>
        <dbReference type="SAM" id="SignalP"/>
    </source>
</evidence>
<sequence length="680" mass="74362">MKLNRYIYSLIAGLILMLSACTPDKYDMGGKTYVSGDLVQGTAYTVTISGNQVHLKSNISGCTPLWVTPQGRSQESDLTIELPFSGTYEVTFGAETPGGIVYGEPYSFTLGQNDFSLLGDEKWFLLADENFKTGDALPDAETLAAGVSKKWYPCDANYGIGQCSGPVMYLSPFDPDGDGAGYTEQEEADAVYKDIVFGTGNWKPNWDPGFQDWLISATDPYMDSYMLFSMDASGGCVATMYRGENGTKGASTGSNMTGKFNMNLADKTKPLISFTDCYSMHNAGFDAVCSNYTQDIQIIELTPYILQLVTKRTNDEGNWYIVWNFVSEEVIETAGECIPKEESGLINKVEPVLPSFDNLQTDLFTTEIEGVSYVGQQMTFNLNTEIPYDWLWWNGSPDVAEWESVTGGSYNTTWAPAPGEETEDFELILSKASDGTYKYECGDLSGNMTIAGNVITFDKEITFLTASHDQRTVIVKGTSFNVLSVEAGEALTLGIPESVDENGVVNTYLVANLLYKKVSSGTTGPTEVKVDNSKVQVIFGDGNPERLRIQFYNPWVSDVEWPIDVTKVKLKKNQKLTIQYKVLGGITWNEGAAPKTVILDNNIGNAWEDGCYSLEHAVNFDMVSGATQTVTVTNTTGATVTYDGTSCLIIGIQNKGNATVETLEDGSPNVQVEIVSMTIE</sequence>
<feature type="chain" id="PRO_5042852634" evidence="1">
    <location>
        <begin position="21"/>
        <end position="680"/>
    </location>
</feature>
<dbReference type="RefSeq" id="WP_032844326.1">
    <property type="nucleotide sequence ID" value="NZ_CAXSRA010000004.1"/>
</dbReference>
<proteinExistence type="predicted"/>
<evidence type="ECO:0000313" key="2">
    <source>
        <dbReference type="EMBL" id="QDM10334.1"/>
    </source>
</evidence>